<dbReference type="EMBL" id="NKXS01001651">
    <property type="protein sequence ID" value="PIN17551.1"/>
    <property type="molecule type" value="Genomic_DNA"/>
</dbReference>
<evidence type="ECO:0000256" key="6">
    <source>
        <dbReference type="ARBA" id="ARBA00023239"/>
    </source>
</evidence>
<dbReference type="SUPFAM" id="SSF48576">
    <property type="entry name" value="Terpenoid synthases"/>
    <property type="match status" value="1"/>
</dbReference>
<dbReference type="PANTHER" id="PTHR31739">
    <property type="entry name" value="ENT-COPALYL DIPHOSPHATE SYNTHASE, CHLOROPLASTIC"/>
    <property type="match status" value="1"/>
</dbReference>
<evidence type="ECO:0000256" key="3">
    <source>
        <dbReference type="ARBA" id="ARBA00006333"/>
    </source>
</evidence>
<dbReference type="InterPro" id="IPR036965">
    <property type="entry name" value="Terpene_synth_N_sf"/>
</dbReference>
<gene>
    <name evidence="9" type="ORF">CDL12_09790</name>
</gene>
<dbReference type="InterPro" id="IPR008949">
    <property type="entry name" value="Isoprenoid_synthase_dom_sf"/>
</dbReference>
<dbReference type="InterPro" id="IPR050148">
    <property type="entry name" value="Terpene_synthase-like"/>
</dbReference>
<dbReference type="FunFam" id="1.50.10.130:FF:000002">
    <property type="entry name" value="Ent-copalyl diphosphate synthase, chloroplastic"/>
    <property type="match status" value="1"/>
</dbReference>
<dbReference type="GO" id="GO:0009507">
    <property type="term" value="C:chloroplast"/>
    <property type="evidence" value="ECO:0007669"/>
    <property type="project" value="TreeGrafter"/>
</dbReference>
<evidence type="ECO:0000256" key="5">
    <source>
        <dbReference type="ARBA" id="ARBA00022842"/>
    </source>
</evidence>
<dbReference type="Proteomes" id="UP000231279">
    <property type="component" value="Unassembled WGS sequence"/>
</dbReference>
<evidence type="ECO:0000256" key="1">
    <source>
        <dbReference type="ARBA" id="ARBA00001946"/>
    </source>
</evidence>
<keyword evidence="6 9" id="KW-0456">Lyase</keyword>
<organism evidence="9 10">
    <name type="scientific">Handroanthus impetiginosus</name>
    <dbReference type="NCBI Taxonomy" id="429701"/>
    <lineage>
        <taxon>Eukaryota</taxon>
        <taxon>Viridiplantae</taxon>
        <taxon>Streptophyta</taxon>
        <taxon>Embryophyta</taxon>
        <taxon>Tracheophyta</taxon>
        <taxon>Spermatophyta</taxon>
        <taxon>Magnoliopsida</taxon>
        <taxon>eudicotyledons</taxon>
        <taxon>Gunneridae</taxon>
        <taxon>Pentapetalae</taxon>
        <taxon>asterids</taxon>
        <taxon>lamiids</taxon>
        <taxon>Lamiales</taxon>
        <taxon>Bignoniaceae</taxon>
        <taxon>Crescentiina</taxon>
        <taxon>Tabebuia alliance</taxon>
        <taxon>Handroanthus</taxon>
    </lineage>
</organism>
<dbReference type="Gene3D" id="1.50.10.130">
    <property type="entry name" value="Terpene synthase, N-terminal domain"/>
    <property type="match status" value="1"/>
</dbReference>
<dbReference type="OrthoDB" id="2343925at2759"/>
<evidence type="ECO:0000256" key="4">
    <source>
        <dbReference type="ARBA" id="ARBA00022723"/>
    </source>
</evidence>
<dbReference type="EC" id="4.2.3.140" evidence="9"/>
<dbReference type="STRING" id="429701.A0A2G9HJ45"/>
<reference evidence="10" key="1">
    <citation type="journal article" date="2018" name="Gigascience">
        <title>Genome assembly of the Pink Ipe (Handroanthus impetiginosus, Bignoniaceae), a highly valued, ecologically keystone Neotropical timber forest tree.</title>
        <authorList>
            <person name="Silva-Junior O.B."/>
            <person name="Grattapaglia D."/>
            <person name="Novaes E."/>
            <person name="Collevatti R.G."/>
        </authorList>
    </citation>
    <scope>NUCLEOTIDE SEQUENCE [LARGE SCALE GENOMIC DNA]</scope>
    <source>
        <strain evidence="10">cv. UFG-1</strain>
    </source>
</reference>
<dbReference type="SFLD" id="SFLDG01014">
    <property type="entry name" value="Terpene_Cyclase_Like_1_N-term"/>
    <property type="match status" value="1"/>
</dbReference>
<comment type="similarity">
    <text evidence="3">Belongs to the terpene synthase family.</text>
</comment>
<proteinExistence type="inferred from homology"/>
<feature type="domain" description="Terpene synthase N-terminal" evidence="7">
    <location>
        <begin position="176"/>
        <end position="376"/>
    </location>
</feature>
<dbReference type="Pfam" id="PF01397">
    <property type="entry name" value="Terpene_synth"/>
    <property type="match status" value="1"/>
</dbReference>
<evidence type="ECO:0000259" key="7">
    <source>
        <dbReference type="Pfam" id="PF01397"/>
    </source>
</evidence>
<sequence length="745" mass="86452">MSLQTSIGNIREKINGKVNISPSAYDTAWVAMVPSREYSGRKPCFSQCLDWILQNQNPDGSWGLQYPGHPYLVKDSLSCTLACLLALRKWNVGEQLVQKGLEFIRSNAWAISDKDQFTPIGFDVIFPMMINYANELDLTPPFNQDILDSMFHNRETYITRNKNLEYVAEGLGESLKWENVMTKQRSNGSLFNSPATTAAALIHYQDKKSFEYLDNVLKIFDTWVATTYPVDVYSRLCMVDVLERLGIHRYFQSKIDSILEDMYRSWQQKEEEIFADPRNPGRYTMAFRLLRMKGYEVSSDELAPYADREHFFDTVSLDMSGVTAVLELYRASQVRIHEEESTLEKVHTWTSTFLNQQLQNKSILDKKLQKQVEFELKNYHGILDRVGNRRALELYDMGHYQILKAAYRFPIIKNEDFLLFAKQDFNICQAQNKKELELLERWYYTDCKLDNLKYGRNAARIAHFLTSAILADPQLSDARTSIAKTIVLVTCLDDFFDHHGSREESLKIIELIKEWNDPSAITFDSEEVEILFTALYNTVNDLDAKSYVQQGRTIKPLLIHMWVETLTSFMREMDMFTDEIAPSMDEYLSFACISIGCRICILTAIHFLGIKLSEDIVISPECTSLCKHVSSVIRLLNDIQTFKKEQQERKLNAVSLQQVADKGAISDDEAISKIQKMVEYHRRKLLKLILQTKGSIVPRECKHVFWKFCKIGYYLYSFVDEFTSPQQMMEDVKSLIFEPFNLPRM</sequence>
<dbReference type="AlphaFoldDB" id="A0A2G9HJ45"/>
<comment type="cofactor">
    <cofactor evidence="1">
        <name>Mg(2+)</name>
        <dbReference type="ChEBI" id="CHEBI:18420"/>
    </cofactor>
</comment>
<comment type="pathway">
    <text evidence="2">Secondary metabolite biosynthesis; terpenoid biosynthesis.</text>
</comment>
<dbReference type="Gene3D" id="1.10.600.10">
    <property type="entry name" value="Farnesyl Diphosphate Synthase"/>
    <property type="match status" value="1"/>
</dbReference>
<dbReference type="Gene3D" id="1.50.10.160">
    <property type="match status" value="1"/>
</dbReference>
<keyword evidence="10" id="KW-1185">Reference proteome</keyword>
<evidence type="ECO:0000313" key="9">
    <source>
        <dbReference type="EMBL" id="PIN17551.1"/>
    </source>
</evidence>
<dbReference type="InterPro" id="IPR005630">
    <property type="entry name" value="Terpene_synthase_metal-bd"/>
</dbReference>
<accession>A0A2G9HJ45</accession>
<dbReference type="InterPro" id="IPR001906">
    <property type="entry name" value="Terpene_synth_N"/>
</dbReference>
<dbReference type="GO" id="GO:0010333">
    <property type="term" value="F:terpene synthase activity"/>
    <property type="evidence" value="ECO:0007669"/>
    <property type="project" value="InterPro"/>
</dbReference>
<dbReference type="SUPFAM" id="SSF48239">
    <property type="entry name" value="Terpenoid cyclases/Protein prenyltransferases"/>
    <property type="match status" value="2"/>
</dbReference>
<comment type="caution">
    <text evidence="9">The sequence shown here is derived from an EMBL/GenBank/DDBJ whole genome shotgun (WGS) entry which is preliminary data.</text>
</comment>
<evidence type="ECO:0000313" key="10">
    <source>
        <dbReference type="Proteomes" id="UP000231279"/>
    </source>
</evidence>
<evidence type="ECO:0000256" key="2">
    <source>
        <dbReference type="ARBA" id="ARBA00004721"/>
    </source>
</evidence>
<evidence type="ECO:0000259" key="8">
    <source>
        <dbReference type="Pfam" id="PF03936"/>
    </source>
</evidence>
<keyword evidence="5" id="KW-0460">Magnesium</keyword>
<keyword evidence="4" id="KW-0479">Metal-binding</keyword>
<name>A0A2G9HJ45_9LAMI</name>
<dbReference type="Pfam" id="PF03936">
    <property type="entry name" value="Terpene_synth_C"/>
    <property type="match status" value="1"/>
</dbReference>
<dbReference type="PANTHER" id="PTHR31739:SF33">
    <property type="entry name" value="CIS-ABIENOL SYNTHASE, CHLOROPLASTIC"/>
    <property type="match status" value="1"/>
</dbReference>
<dbReference type="InterPro" id="IPR008930">
    <property type="entry name" value="Terpenoid_cyclase/PrenylTrfase"/>
</dbReference>
<feature type="domain" description="Terpene synthase metal-binding" evidence="8">
    <location>
        <begin position="446"/>
        <end position="683"/>
    </location>
</feature>
<protein>
    <submittedName>
        <fullName evidence="9">Cis-abienol synthase</fullName>
        <ecNumber evidence="9">4.2.3.140</ecNumber>
    </submittedName>
</protein>
<dbReference type="GO" id="GO:0009686">
    <property type="term" value="P:gibberellin biosynthetic process"/>
    <property type="evidence" value="ECO:0007669"/>
    <property type="project" value="TreeGrafter"/>
</dbReference>
<dbReference type="FunFam" id="1.10.600.10:FF:000005">
    <property type="entry name" value="Ent-kaur-16-ene synthase, chloroplastic"/>
    <property type="match status" value="1"/>
</dbReference>
<dbReference type="GO" id="GO:0000287">
    <property type="term" value="F:magnesium ion binding"/>
    <property type="evidence" value="ECO:0007669"/>
    <property type="project" value="InterPro"/>
</dbReference>